<keyword evidence="1" id="KW-0805">Transcription regulation</keyword>
<keyword evidence="2" id="KW-0238">DNA-binding</keyword>
<evidence type="ECO:0000313" key="6">
    <source>
        <dbReference type="Proteomes" id="UP000311008"/>
    </source>
</evidence>
<dbReference type="Pfam" id="PF00440">
    <property type="entry name" value="TetR_N"/>
    <property type="match status" value="1"/>
</dbReference>
<dbReference type="InterPro" id="IPR009057">
    <property type="entry name" value="Homeodomain-like_sf"/>
</dbReference>
<dbReference type="OrthoDB" id="270177at2"/>
<proteinExistence type="predicted"/>
<dbReference type="KEGG" id="mmec:FIU01_04365"/>
<gene>
    <name evidence="5" type="ORF">FIU01_04365</name>
</gene>
<dbReference type="GO" id="GO:0003677">
    <property type="term" value="F:DNA binding"/>
    <property type="evidence" value="ECO:0007669"/>
    <property type="project" value="UniProtKB-KW"/>
</dbReference>
<feature type="domain" description="HTH tetR-type" evidence="4">
    <location>
        <begin position="22"/>
        <end position="65"/>
    </location>
</feature>
<dbReference type="InterPro" id="IPR001647">
    <property type="entry name" value="HTH_TetR"/>
</dbReference>
<accession>A0A5B8CRN4</accession>
<dbReference type="AlphaFoldDB" id="A0A5B8CRN4"/>
<evidence type="ECO:0000256" key="2">
    <source>
        <dbReference type="ARBA" id="ARBA00023125"/>
    </source>
</evidence>
<dbReference type="PANTHER" id="PTHR47506">
    <property type="entry name" value="TRANSCRIPTIONAL REGULATORY PROTEIN"/>
    <property type="match status" value="1"/>
</dbReference>
<dbReference type="EMBL" id="CP040946">
    <property type="protein sequence ID" value="QDC43829.1"/>
    <property type="molecule type" value="Genomic_DNA"/>
</dbReference>
<dbReference type="SUPFAM" id="SSF48498">
    <property type="entry name" value="Tetracyclin repressor-like, C-terminal domain"/>
    <property type="match status" value="1"/>
</dbReference>
<dbReference type="Gene3D" id="1.10.357.10">
    <property type="entry name" value="Tetracycline Repressor, domain 2"/>
    <property type="match status" value="1"/>
</dbReference>
<dbReference type="PANTHER" id="PTHR47506:SF1">
    <property type="entry name" value="HTH-TYPE TRANSCRIPTIONAL REGULATOR YJDC"/>
    <property type="match status" value="1"/>
</dbReference>
<protein>
    <submittedName>
        <fullName evidence="5">TetR/AcrR family transcriptional regulator</fullName>
    </submittedName>
</protein>
<keyword evidence="6" id="KW-1185">Reference proteome</keyword>
<keyword evidence="3" id="KW-0804">Transcription</keyword>
<dbReference type="Proteomes" id="UP000311008">
    <property type="component" value="Chromosome"/>
</dbReference>
<reference evidence="6" key="1">
    <citation type="journal article" date="2019" name="ISME J.">
        <title>Evolution in action: habitat transition from sediment to the pelagial leads to genome streamlining in Methylophilaceae.</title>
        <authorList>
            <person name="Salcher M."/>
            <person name="Schaefle D."/>
            <person name="Kaspar M."/>
            <person name="Neuenschwander S.M."/>
            <person name="Ghai R."/>
        </authorList>
    </citation>
    <scope>NUCLEOTIDE SEQUENCE [LARGE SCALE GENOMIC DNA]</scope>
    <source>
        <strain evidence="6">MMS-M-51</strain>
    </source>
</reference>
<dbReference type="Gene3D" id="1.10.10.60">
    <property type="entry name" value="Homeodomain-like"/>
    <property type="match status" value="1"/>
</dbReference>
<evidence type="ECO:0000256" key="3">
    <source>
        <dbReference type="ARBA" id="ARBA00023163"/>
    </source>
</evidence>
<dbReference type="InterPro" id="IPR036271">
    <property type="entry name" value="Tet_transcr_reg_TetR-rel_C_sf"/>
</dbReference>
<organism evidence="5 6">
    <name type="scientific">Methylophilus medardicus</name>
    <dbReference type="NCBI Taxonomy" id="2588534"/>
    <lineage>
        <taxon>Bacteria</taxon>
        <taxon>Pseudomonadati</taxon>
        <taxon>Pseudomonadota</taxon>
        <taxon>Betaproteobacteria</taxon>
        <taxon>Nitrosomonadales</taxon>
        <taxon>Methylophilaceae</taxon>
        <taxon>Methylophilus</taxon>
    </lineage>
</organism>
<sequence>MNIEIISKKRGRPAAFDYDTALHQAMVAFWQYGYEGTSMATLMSVMQMNKASIYAAYGSKEALFKKAVECYVQGPASFFATSLAQANALDVVQSILTNAATMLADPSHPAGCLVTHGALACSDESREVKALLGGYRDGLEQTLAQRLGTLMSAQQNSLVDSVVLAKLVMTVHQGMVVQAISGATQIALMHVAEMATQLVSQSLQPQSLNV</sequence>
<evidence type="ECO:0000313" key="5">
    <source>
        <dbReference type="EMBL" id="QDC43829.1"/>
    </source>
</evidence>
<evidence type="ECO:0000259" key="4">
    <source>
        <dbReference type="Pfam" id="PF00440"/>
    </source>
</evidence>
<evidence type="ECO:0000256" key="1">
    <source>
        <dbReference type="ARBA" id="ARBA00023015"/>
    </source>
</evidence>
<dbReference type="RefSeq" id="WP_140003173.1">
    <property type="nucleotide sequence ID" value="NZ_CP040946.1"/>
</dbReference>
<name>A0A5B8CRN4_9PROT</name>
<dbReference type="SUPFAM" id="SSF46689">
    <property type="entry name" value="Homeodomain-like"/>
    <property type="match status" value="1"/>
</dbReference>